<organism evidence="1">
    <name type="scientific">Arundo donax</name>
    <name type="common">Giant reed</name>
    <name type="synonym">Donax arundinaceus</name>
    <dbReference type="NCBI Taxonomy" id="35708"/>
    <lineage>
        <taxon>Eukaryota</taxon>
        <taxon>Viridiplantae</taxon>
        <taxon>Streptophyta</taxon>
        <taxon>Embryophyta</taxon>
        <taxon>Tracheophyta</taxon>
        <taxon>Spermatophyta</taxon>
        <taxon>Magnoliopsida</taxon>
        <taxon>Liliopsida</taxon>
        <taxon>Poales</taxon>
        <taxon>Poaceae</taxon>
        <taxon>PACMAD clade</taxon>
        <taxon>Arundinoideae</taxon>
        <taxon>Arundineae</taxon>
        <taxon>Arundo</taxon>
    </lineage>
</organism>
<protein>
    <submittedName>
        <fullName evidence="1">Uncharacterized protein</fullName>
    </submittedName>
</protein>
<evidence type="ECO:0000313" key="1">
    <source>
        <dbReference type="EMBL" id="JAE29200.1"/>
    </source>
</evidence>
<proteinExistence type="predicted"/>
<sequence>MQTHAENMGTFVEYCLMLVLNILPNNLSDPVWRCPKQIPPVMNTKFDGVKYKGNT</sequence>
<reference evidence="1" key="2">
    <citation type="journal article" date="2015" name="Data Brief">
        <title>Shoot transcriptome of the giant reed, Arundo donax.</title>
        <authorList>
            <person name="Barrero R.A."/>
            <person name="Guerrero F.D."/>
            <person name="Moolhuijzen P."/>
            <person name="Goolsby J.A."/>
            <person name="Tidwell J."/>
            <person name="Bellgard S.E."/>
            <person name="Bellgard M.I."/>
        </authorList>
    </citation>
    <scope>NUCLEOTIDE SEQUENCE</scope>
    <source>
        <tissue evidence="1">Shoot tissue taken approximately 20 cm above the soil surface</tissue>
    </source>
</reference>
<dbReference type="EMBL" id="GBRH01168696">
    <property type="protein sequence ID" value="JAE29200.1"/>
    <property type="molecule type" value="Transcribed_RNA"/>
</dbReference>
<name>A0A0A9GW37_ARUDO</name>
<accession>A0A0A9GW37</accession>
<reference evidence="1" key="1">
    <citation type="submission" date="2014-09" db="EMBL/GenBank/DDBJ databases">
        <authorList>
            <person name="Magalhaes I.L.F."/>
            <person name="Oliveira U."/>
            <person name="Santos F.R."/>
            <person name="Vidigal T.H.D.A."/>
            <person name="Brescovit A.D."/>
            <person name="Santos A.J."/>
        </authorList>
    </citation>
    <scope>NUCLEOTIDE SEQUENCE</scope>
    <source>
        <tissue evidence="1">Shoot tissue taken approximately 20 cm above the soil surface</tissue>
    </source>
</reference>
<dbReference type="AlphaFoldDB" id="A0A0A9GW37"/>